<dbReference type="AlphaFoldDB" id="K7YPZ9"/>
<organism evidence="1 2">
    <name type="scientific">Candidatus Endolissoclinum faulkneri L2</name>
    <dbReference type="NCBI Taxonomy" id="1193729"/>
    <lineage>
        <taxon>Bacteria</taxon>
        <taxon>Pseudomonadati</taxon>
        <taxon>Pseudomonadota</taxon>
        <taxon>Alphaproteobacteria</taxon>
        <taxon>Rhodospirillales</taxon>
        <taxon>Rhodospirillaceae</taxon>
        <taxon>Candidatus Endolissoclinum</taxon>
    </lineage>
</organism>
<keyword evidence="2" id="KW-1185">Reference proteome</keyword>
<dbReference type="EMBL" id="CP003539">
    <property type="protein sequence ID" value="AFX99627.1"/>
    <property type="molecule type" value="Genomic_DNA"/>
</dbReference>
<sequence length="45" mass="5245">MFNKLGDRKLFVVLQKKISLYKAGCCHFCPKPQVVHNSKLILVNW</sequence>
<gene>
    <name evidence="1" type="ORF">A1OE_1458</name>
</gene>
<evidence type="ECO:0000313" key="1">
    <source>
        <dbReference type="EMBL" id="AFX99627.1"/>
    </source>
</evidence>
<dbReference type="KEGG" id="thal:A1OE_1458"/>
<name>K7YPZ9_9PROT</name>
<protein>
    <submittedName>
        <fullName evidence="1">Uncharacterized protein</fullName>
    </submittedName>
</protein>
<dbReference type="HOGENOM" id="CLU_3197428_0_0_5"/>
<accession>K7YPZ9</accession>
<dbReference type="Proteomes" id="UP000010077">
    <property type="component" value="Chromosome"/>
</dbReference>
<evidence type="ECO:0000313" key="2">
    <source>
        <dbReference type="Proteomes" id="UP000010077"/>
    </source>
</evidence>
<reference evidence="1 2" key="1">
    <citation type="journal article" date="2012" name="Proc. Natl. Acad. Sci. U.S.A.">
        <title>Genome streamlining and chemical defense in a coral reef symbiosis.</title>
        <authorList>
            <person name="Kwan J.C."/>
            <person name="Donia M.S."/>
            <person name="Han A.W."/>
            <person name="Hirose E."/>
            <person name="Haygood M.G."/>
            <person name="Schmidt E.W."/>
        </authorList>
    </citation>
    <scope>NUCLEOTIDE SEQUENCE [LARGE SCALE GENOMIC DNA]</scope>
    <source>
        <strain evidence="1 2">L2</strain>
    </source>
</reference>
<proteinExistence type="predicted"/>
<dbReference type="STRING" id="1193729.A1OE_1458"/>